<reference evidence="2 3" key="1">
    <citation type="submission" date="2024-01" db="EMBL/GenBank/DDBJ databases">
        <title>Genome assemblies of Stephania.</title>
        <authorList>
            <person name="Yang L."/>
        </authorList>
    </citation>
    <scope>NUCLEOTIDE SEQUENCE [LARGE SCALE GENOMIC DNA]</scope>
    <source>
        <strain evidence="2">YNDBR</strain>
        <tissue evidence="2">Leaf</tissue>
    </source>
</reference>
<evidence type="ECO:0000313" key="2">
    <source>
        <dbReference type="EMBL" id="KAK9121682.1"/>
    </source>
</evidence>
<feature type="signal peptide" evidence="1">
    <location>
        <begin position="1"/>
        <end position="18"/>
    </location>
</feature>
<dbReference type="EMBL" id="JBBNAF010000008">
    <property type="protein sequence ID" value="KAK9121682.1"/>
    <property type="molecule type" value="Genomic_DNA"/>
</dbReference>
<evidence type="ECO:0008006" key="4">
    <source>
        <dbReference type="Google" id="ProtNLM"/>
    </source>
</evidence>
<accession>A0AAP0IVU4</accession>
<evidence type="ECO:0000313" key="3">
    <source>
        <dbReference type="Proteomes" id="UP001420932"/>
    </source>
</evidence>
<keyword evidence="1" id="KW-0732">Signal</keyword>
<feature type="chain" id="PRO_5042947877" description="Secreted protein" evidence="1">
    <location>
        <begin position="19"/>
        <end position="57"/>
    </location>
</feature>
<protein>
    <recommendedName>
        <fullName evidence="4">Secreted protein</fullName>
    </recommendedName>
</protein>
<proteinExistence type="predicted"/>
<sequence>MIFSSFFTLLAEVASSSAIDTSSKICRLAEDTATMSASPLWLFSMSEPSLATTPLPC</sequence>
<evidence type="ECO:0000256" key="1">
    <source>
        <dbReference type="SAM" id="SignalP"/>
    </source>
</evidence>
<organism evidence="2 3">
    <name type="scientific">Stephania yunnanensis</name>
    <dbReference type="NCBI Taxonomy" id="152371"/>
    <lineage>
        <taxon>Eukaryota</taxon>
        <taxon>Viridiplantae</taxon>
        <taxon>Streptophyta</taxon>
        <taxon>Embryophyta</taxon>
        <taxon>Tracheophyta</taxon>
        <taxon>Spermatophyta</taxon>
        <taxon>Magnoliopsida</taxon>
        <taxon>Ranunculales</taxon>
        <taxon>Menispermaceae</taxon>
        <taxon>Menispermoideae</taxon>
        <taxon>Cissampelideae</taxon>
        <taxon>Stephania</taxon>
    </lineage>
</organism>
<keyword evidence="3" id="KW-1185">Reference proteome</keyword>
<dbReference type="AlphaFoldDB" id="A0AAP0IVU4"/>
<dbReference type="Proteomes" id="UP001420932">
    <property type="component" value="Unassembled WGS sequence"/>
</dbReference>
<gene>
    <name evidence="2" type="ORF">Syun_019299</name>
</gene>
<name>A0AAP0IVU4_9MAGN</name>
<comment type="caution">
    <text evidence="2">The sequence shown here is derived from an EMBL/GenBank/DDBJ whole genome shotgun (WGS) entry which is preliminary data.</text>
</comment>